<dbReference type="AlphaFoldDB" id="A0A642VAK2"/>
<dbReference type="EMBL" id="SWFS01000112">
    <property type="protein sequence ID" value="KAA8916306.1"/>
    <property type="molecule type" value="Genomic_DNA"/>
</dbReference>
<dbReference type="GO" id="GO:0003824">
    <property type="term" value="F:catalytic activity"/>
    <property type="evidence" value="ECO:0007669"/>
    <property type="project" value="InterPro"/>
</dbReference>
<dbReference type="VEuPathDB" id="FungiDB:TRICI_001588"/>
<evidence type="ECO:0000313" key="3">
    <source>
        <dbReference type="EMBL" id="KAA8916306.1"/>
    </source>
</evidence>
<dbReference type="InterPro" id="IPR029045">
    <property type="entry name" value="ClpP/crotonase-like_dom_sf"/>
</dbReference>
<dbReference type="CDD" id="cd06558">
    <property type="entry name" value="crotonase-like"/>
    <property type="match status" value="1"/>
</dbReference>
<evidence type="ECO:0000256" key="1">
    <source>
        <dbReference type="ARBA" id="ARBA00005254"/>
    </source>
</evidence>
<dbReference type="PANTHER" id="PTHR11941:SF158">
    <property type="entry name" value="ENOYL-COA HYDRATASE (AFU_ORTHOLOGUE AFUA_2G10650)"/>
    <property type="match status" value="1"/>
</dbReference>
<sequence>MDCTAHSSDIHTAEIVEGNILLVTLRRPKALNSIPASYHARFTALWKAFEADQNLVAAILTGEGKLFSAGADLKEWKDTVSMGKKVPIDMEGGFLGISNRSSKKPIIAAINGAAYGGGTEAIVNCDLAVIASKATLALPEVRRGVTAIAGALPRIGREFGLKRANELALLGEPISAQKALEWGLVNQIVPEPKDVVPAAIEYAHKLALGSPEAVSGSLISVRRGIEDTKLTTSEAAIQGAQYELRQVAEMDNVKEGLDSFVQKRDPKWKPSKL</sequence>
<dbReference type="Pfam" id="PF00378">
    <property type="entry name" value="ECH_1"/>
    <property type="match status" value="1"/>
</dbReference>
<comment type="caution">
    <text evidence="3">The sequence shown here is derived from an EMBL/GenBank/DDBJ whole genome shotgun (WGS) entry which is preliminary data.</text>
</comment>
<gene>
    <name evidence="3" type="ORF">TRICI_001588</name>
</gene>
<dbReference type="InterPro" id="IPR018376">
    <property type="entry name" value="Enoyl-CoA_hyd/isom_CS"/>
</dbReference>
<dbReference type="InterPro" id="IPR001753">
    <property type="entry name" value="Enoyl-CoA_hydra/iso"/>
</dbReference>
<dbReference type="Proteomes" id="UP000761534">
    <property type="component" value="Unassembled WGS sequence"/>
</dbReference>
<dbReference type="PROSITE" id="PS00166">
    <property type="entry name" value="ENOYL_COA_HYDRATASE"/>
    <property type="match status" value="1"/>
</dbReference>
<proteinExistence type="inferred from homology"/>
<name>A0A642VAK2_9ASCO</name>
<reference evidence="3" key="1">
    <citation type="journal article" date="2019" name="G3 (Bethesda)">
        <title>Genome Assemblies of Two Rare Opportunistic Yeast Pathogens: Diutina rugosa (syn. Candida rugosa) and Trichomonascus ciferrii (syn. Candida ciferrii).</title>
        <authorList>
            <person name="Mixao V."/>
            <person name="Saus E."/>
            <person name="Hansen A.P."/>
            <person name="Lass-Florl C."/>
            <person name="Gabaldon T."/>
        </authorList>
    </citation>
    <scope>NUCLEOTIDE SEQUENCE</scope>
    <source>
        <strain evidence="3">CBS 4856</strain>
    </source>
</reference>
<dbReference type="OrthoDB" id="2139957at2759"/>
<dbReference type="PANTHER" id="PTHR11941">
    <property type="entry name" value="ENOYL-COA HYDRATASE-RELATED"/>
    <property type="match status" value="1"/>
</dbReference>
<comment type="similarity">
    <text evidence="1 2">Belongs to the enoyl-CoA hydratase/isomerase family.</text>
</comment>
<evidence type="ECO:0000256" key="2">
    <source>
        <dbReference type="RuleBase" id="RU003707"/>
    </source>
</evidence>
<dbReference type="Gene3D" id="3.90.226.10">
    <property type="entry name" value="2-enoyl-CoA Hydratase, Chain A, domain 1"/>
    <property type="match status" value="1"/>
</dbReference>
<dbReference type="SUPFAM" id="SSF52096">
    <property type="entry name" value="ClpP/crotonase"/>
    <property type="match status" value="1"/>
</dbReference>
<dbReference type="GO" id="GO:0005739">
    <property type="term" value="C:mitochondrion"/>
    <property type="evidence" value="ECO:0007669"/>
    <property type="project" value="TreeGrafter"/>
</dbReference>
<organism evidence="3 4">
    <name type="scientific">Trichomonascus ciferrii</name>
    <dbReference type="NCBI Taxonomy" id="44093"/>
    <lineage>
        <taxon>Eukaryota</taxon>
        <taxon>Fungi</taxon>
        <taxon>Dikarya</taxon>
        <taxon>Ascomycota</taxon>
        <taxon>Saccharomycotina</taxon>
        <taxon>Dipodascomycetes</taxon>
        <taxon>Dipodascales</taxon>
        <taxon>Trichomonascaceae</taxon>
        <taxon>Trichomonascus</taxon>
        <taxon>Trichomonascus ciferrii complex</taxon>
    </lineage>
</organism>
<evidence type="ECO:0008006" key="5">
    <source>
        <dbReference type="Google" id="ProtNLM"/>
    </source>
</evidence>
<evidence type="ECO:0000313" key="4">
    <source>
        <dbReference type="Proteomes" id="UP000761534"/>
    </source>
</evidence>
<protein>
    <recommendedName>
        <fullName evidence="5">Enoyl-CoA hydratase</fullName>
    </recommendedName>
</protein>
<dbReference type="GO" id="GO:0006635">
    <property type="term" value="P:fatty acid beta-oxidation"/>
    <property type="evidence" value="ECO:0007669"/>
    <property type="project" value="TreeGrafter"/>
</dbReference>
<keyword evidence="4" id="KW-1185">Reference proteome</keyword>
<accession>A0A642VAK2</accession>